<sequence>MTLAMRSMIALQATGLSSSRKRRRVADSETDRPDSLGTLFSKLGGTIEAQVFELNDKIEAQQSGLNQRMESQQSIMNKKLRVLQSAMENKMRLQKSAISKIIQAELTKLSNRIEVQLSELSRKMEARVSDGMAELNAEVSKLGSTVGNLSNQVDRLNVFTRNIDADHTTCQANYPSNSFLVFVDAGYYTVWWEGESNNTIIFKWDGSGSKMSIIYQTSSFRTGAEGPPEEIKRVFAGIIPFPSNLYNMVEAKLGSGMTERKCSELIAFIASNPPKGQRASRDWISEFLSHKMDSVLRLMHENGWPVKSTSVTDYPS</sequence>
<evidence type="ECO:0000313" key="1">
    <source>
        <dbReference type="EMBL" id="KAF4658677.1"/>
    </source>
</evidence>
<protein>
    <submittedName>
        <fullName evidence="1">Uncharacterized protein</fullName>
    </submittedName>
</protein>
<dbReference type="EMBL" id="JABAHT010000299">
    <property type="protein sequence ID" value="KAF4658677.1"/>
    <property type="molecule type" value="Genomic_DNA"/>
</dbReference>
<accession>A0A7J6LHA5</accession>
<gene>
    <name evidence="1" type="ORF">FOZ61_005335</name>
</gene>
<dbReference type="AlphaFoldDB" id="A0A7J6LHA5"/>
<proteinExistence type="predicted"/>
<dbReference type="Proteomes" id="UP000570595">
    <property type="component" value="Unassembled WGS sequence"/>
</dbReference>
<organism evidence="1 2">
    <name type="scientific">Perkinsus olseni</name>
    <name type="common">Perkinsus atlanticus</name>
    <dbReference type="NCBI Taxonomy" id="32597"/>
    <lineage>
        <taxon>Eukaryota</taxon>
        <taxon>Sar</taxon>
        <taxon>Alveolata</taxon>
        <taxon>Perkinsozoa</taxon>
        <taxon>Perkinsea</taxon>
        <taxon>Perkinsida</taxon>
        <taxon>Perkinsidae</taxon>
        <taxon>Perkinsus</taxon>
    </lineage>
</organism>
<reference evidence="1 2" key="1">
    <citation type="submission" date="2020-04" db="EMBL/GenBank/DDBJ databases">
        <title>Perkinsus olseni comparative genomics.</title>
        <authorList>
            <person name="Bogema D.R."/>
        </authorList>
    </citation>
    <scope>NUCLEOTIDE SEQUENCE [LARGE SCALE GENOMIC DNA]</scope>
    <source>
        <strain evidence="1">ATCC PRA-179</strain>
    </source>
</reference>
<name>A0A7J6LHA5_PEROL</name>
<evidence type="ECO:0000313" key="2">
    <source>
        <dbReference type="Proteomes" id="UP000570595"/>
    </source>
</evidence>
<comment type="caution">
    <text evidence="1">The sequence shown here is derived from an EMBL/GenBank/DDBJ whole genome shotgun (WGS) entry which is preliminary data.</text>
</comment>